<dbReference type="AlphaFoldDB" id="A0A1E3WG98"/>
<organism evidence="7 8">
    <name type="scientific">Methyloceanibacter marginalis</name>
    <dbReference type="NCBI Taxonomy" id="1774971"/>
    <lineage>
        <taxon>Bacteria</taxon>
        <taxon>Pseudomonadati</taxon>
        <taxon>Pseudomonadota</taxon>
        <taxon>Alphaproteobacteria</taxon>
        <taxon>Hyphomicrobiales</taxon>
        <taxon>Hyphomicrobiaceae</taxon>
        <taxon>Methyloceanibacter</taxon>
    </lineage>
</organism>
<dbReference type="PANTHER" id="PTHR42770:SF7">
    <property type="entry name" value="MEMBRANE PROTEIN"/>
    <property type="match status" value="1"/>
</dbReference>
<accession>A0A1E3WG98</accession>
<comment type="subcellular location">
    <subcellularLocation>
        <location evidence="1">Cell membrane</location>
        <topology evidence="1">Multi-pass membrane protein</topology>
    </subcellularLocation>
</comment>
<protein>
    <recommendedName>
        <fullName evidence="9">APC family permease</fullName>
    </recommendedName>
</protein>
<dbReference type="PIRSF" id="PIRSF006060">
    <property type="entry name" value="AA_transporter"/>
    <property type="match status" value="1"/>
</dbReference>
<name>A0A1E3WG98_9HYPH</name>
<evidence type="ECO:0000313" key="7">
    <source>
        <dbReference type="EMBL" id="ODS04067.1"/>
    </source>
</evidence>
<feature type="transmembrane region" description="Helical" evidence="6">
    <location>
        <begin position="79"/>
        <end position="102"/>
    </location>
</feature>
<dbReference type="Proteomes" id="UP000095042">
    <property type="component" value="Unassembled WGS sequence"/>
</dbReference>
<evidence type="ECO:0000256" key="2">
    <source>
        <dbReference type="ARBA" id="ARBA00022475"/>
    </source>
</evidence>
<sequence>MVSIGLGVGSMLYYGPAFYPQGDLIWGCVLAGFAMALIAFGFITWTITLPRSGGIYVFGSRILPPALALTMSLVEITAWLFYCAIAAYWIVTLALAPMFAALNLLTGNETFLAISETMLEPWATFLIGAAILVLSQVILSYGMRFYLTINKWVFVLAMASSAFLLITLAMYTREDFVSHLNALVGPALNVPDAYNAIIASGKENGWGGGDPTVWQTILVSNWPFLPLVGAAFSIAIGGEIKSVGKSQTVAMLGAVLIATVVWIATVWLAYKVFGFEFLGTAVYNAVLGTGITTPTDPSVALLTGILTQSPLITVLTSLGLALWMWMWIPAMHTFGVRAVVAWSFDRVAPAPLAKISETYHTPLVAITVTTIFNLICMALFVFTPWFSKIVILIEAAVLAWSVVLLAGVFFPYKRPELYEKSPLAGKTVFGLPIMTVGCFLGFLAAQFYFWTLFFDPNAAGHDPTQVAIVVGVFVIGLAFYYVMKMIRRSQGIDVTLAFKEIPIE</sequence>
<evidence type="ECO:0000256" key="5">
    <source>
        <dbReference type="ARBA" id="ARBA00023136"/>
    </source>
</evidence>
<proteinExistence type="predicted"/>
<dbReference type="OrthoDB" id="138827at2"/>
<comment type="caution">
    <text evidence="7">The sequence shown here is derived from an EMBL/GenBank/DDBJ whole genome shotgun (WGS) entry which is preliminary data.</text>
</comment>
<feature type="transmembrane region" description="Helical" evidence="6">
    <location>
        <begin position="311"/>
        <end position="328"/>
    </location>
</feature>
<reference evidence="7 8" key="1">
    <citation type="journal article" date="2016" name="Environ. Microbiol.">
        <title>New Methyloceanibacter diversity from North Sea sediments includes methanotroph containing solely the soluble methane monooxygenase.</title>
        <authorList>
            <person name="Vekeman B."/>
            <person name="Kerckhof F.M."/>
            <person name="Cremers G."/>
            <person name="de Vos P."/>
            <person name="Vandamme P."/>
            <person name="Boon N."/>
            <person name="Op den Camp H.J."/>
            <person name="Heylen K."/>
        </authorList>
    </citation>
    <scope>NUCLEOTIDE SEQUENCE [LARGE SCALE GENOMIC DNA]</scope>
    <source>
        <strain evidence="7 8">R-67177</strain>
    </source>
</reference>
<feature type="transmembrane region" description="Helical" evidence="6">
    <location>
        <begin position="122"/>
        <end position="141"/>
    </location>
</feature>
<dbReference type="PANTHER" id="PTHR42770">
    <property type="entry name" value="AMINO ACID TRANSPORTER-RELATED"/>
    <property type="match status" value="1"/>
</dbReference>
<keyword evidence="8" id="KW-1185">Reference proteome</keyword>
<evidence type="ECO:0000256" key="6">
    <source>
        <dbReference type="SAM" id="Phobius"/>
    </source>
</evidence>
<keyword evidence="4 6" id="KW-1133">Transmembrane helix</keyword>
<dbReference type="GO" id="GO:0022857">
    <property type="term" value="F:transmembrane transporter activity"/>
    <property type="evidence" value="ECO:0007669"/>
    <property type="project" value="InterPro"/>
</dbReference>
<evidence type="ECO:0008006" key="9">
    <source>
        <dbReference type="Google" id="ProtNLM"/>
    </source>
</evidence>
<feature type="transmembrane region" description="Helical" evidence="6">
    <location>
        <begin position="213"/>
        <end position="237"/>
    </location>
</feature>
<feature type="transmembrane region" description="Helical" evidence="6">
    <location>
        <begin position="24"/>
        <end position="45"/>
    </location>
</feature>
<evidence type="ECO:0000256" key="4">
    <source>
        <dbReference type="ARBA" id="ARBA00022989"/>
    </source>
</evidence>
<evidence type="ECO:0000256" key="1">
    <source>
        <dbReference type="ARBA" id="ARBA00004651"/>
    </source>
</evidence>
<feature type="transmembrane region" description="Helical" evidence="6">
    <location>
        <begin position="363"/>
        <end position="383"/>
    </location>
</feature>
<dbReference type="Pfam" id="PF13520">
    <property type="entry name" value="AA_permease_2"/>
    <property type="match status" value="1"/>
</dbReference>
<evidence type="ECO:0000313" key="8">
    <source>
        <dbReference type="Proteomes" id="UP000095042"/>
    </source>
</evidence>
<feature type="transmembrane region" description="Helical" evidence="6">
    <location>
        <begin position="249"/>
        <end position="270"/>
    </location>
</feature>
<feature type="transmembrane region" description="Helical" evidence="6">
    <location>
        <begin position="431"/>
        <end position="453"/>
    </location>
</feature>
<keyword evidence="5 6" id="KW-0472">Membrane</keyword>
<dbReference type="InterPro" id="IPR050367">
    <property type="entry name" value="APC_superfamily"/>
</dbReference>
<feature type="transmembrane region" description="Helical" evidence="6">
    <location>
        <begin position="153"/>
        <end position="171"/>
    </location>
</feature>
<gene>
    <name evidence="7" type="ORF">AUC71_06130</name>
</gene>
<feature type="transmembrane region" description="Helical" evidence="6">
    <location>
        <begin position="465"/>
        <end position="483"/>
    </location>
</feature>
<dbReference type="EMBL" id="LPWD01000021">
    <property type="protein sequence ID" value="ODS04067.1"/>
    <property type="molecule type" value="Genomic_DNA"/>
</dbReference>
<evidence type="ECO:0000256" key="3">
    <source>
        <dbReference type="ARBA" id="ARBA00022692"/>
    </source>
</evidence>
<dbReference type="GO" id="GO:0005886">
    <property type="term" value="C:plasma membrane"/>
    <property type="evidence" value="ECO:0007669"/>
    <property type="project" value="UniProtKB-SubCell"/>
</dbReference>
<keyword evidence="2" id="KW-1003">Cell membrane</keyword>
<dbReference type="InterPro" id="IPR002293">
    <property type="entry name" value="AA/rel_permease1"/>
</dbReference>
<dbReference type="Gene3D" id="1.20.1740.10">
    <property type="entry name" value="Amino acid/polyamine transporter I"/>
    <property type="match status" value="1"/>
</dbReference>
<keyword evidence="3 6" id="KW-0812">Transmembrane</keyword>
<feature type="transmembrane region" description="Helical" evidence="6">
    <location>
        <begin position="389"/>
        <end position="410"/>
    </location>
</feature>